<comment type="function">
    <text evidence="9">Required to protect lysosomal transporter MFSD1 from lysosomal proteolysis and for MFSD1 lysosomal localization.</text>
</comment>
<gene>
    <name evidence="15" type="primary">GLMP</name>
</gene>
<keyword evidence="8" id="KW-0458">Lysosome</keyword>
<keyword evidence="4 14" id="KW-0732">Signal</keyword>
<feature type="region of interest" description="Disordered" evidence="13">
    <location>
        <begin position="271"/>
        <end position="299"/>
    </location>
</feature>
<reference evidence="15" key="2">
    <citation type="submission" date="2025-09" db="UniProtKB">
        <authorList>
            <consortium name="Ensembl"/>
        </authorList>
    </citation>
    <scope>IDENTIFICATION</scope>
</reference>
<accession>A0A8C7BR92</accession>
<dbReference type="Ensembl" id="ENSNVIT00000031080.1">
    <property type="protein sequence ID" value="ENSNVIP00000026792.1"/>
    <property type="gene ID" value="ENSNVIG00000020700.1"/>
</dbReference>
<dbReference type="GO" id="GO:0005765">
    <property type="term" value="C:lysosomal membrane"/>
    <property type="evidence" value="ECO:0007669"/>
    <property type="project" value="UniProtKB-SubCell"/>
</dbReference>
<evidence type="ECO:0000256" key="14">
    <source>
        <dbReference type="SAM" id="SignalP"/>
    </source>
</evidence>
<name>A0A8C7BR92_NEOVI</name>
<evidence type="ECO:0000256" key="3">
    <source>
        <dbReference type="ARBA" id="ARBA00022692"/>
    </source>
</evidence>
<evidence type="ECO:0000256" key="11">
    <source>
        <dbReference type="ARBA" id="ARBA00030059"/>
    </source>
</evidence>
<comment type="similarity">
    <text evidence="1">Belongs to the GLMP family.</text>
</comment>
<comment type="subunit">
    <text evidence="12">Interacts (via lumenal domain) with lysosomal protein MFSD1; the interaction starts while both proteins are still in the endoplasmic reticulum and is required for stabilization of MFSD1 in lysosomes but has no direct effect on its targeting to lysosomes or transporter activity.</text>
</comment>
<dbReference type="PANTHER" id="PTHR31981">
    <property type="entry name" value="GLYCOSYLATED LYSOSOMAL MEMBRANE PROTEIN"/>
    <property type="match status" value="1"/>
</dbReference>
<evidence type="ECO:0000256" key="2">
    <source>
        <dbReference type="ARBA" id="ARBA00018820"/>
    </source>
</evidence>
<evidence type="ECO:0000256" key="13">
    <source>
        <dbReference type="SAM" id="MobiDB-lite"/>
    </source>
</evidence>
<reference evidence="15" key="1">
    <citation type="submission" date="2025-08" db="UniProtKB">
        <authorList>
            <consortium name="Ensembl"/>
        </authorList>
    </citation>
    <scope>IDENTIFICATION</scope>
</reference>
<feature type="signal peptide" evidence="14">
    <location>
        <begin position="1"/>
        <end position="35"/>
    </location>
</feature>
<evidence type="ECO:0000256" key="8">
    <source>
        <dbReference type="ARBA" id="ARBA00023228"/>
    </source>
</evidence>
<evidence type="ECO:0000256" key="5">
    <source>
        <dbReference type="ARBA" id="ARBA00022989"/>
    </source>
</evidence>
<evidence type="ECO:0000256" key="10">
    <source>
        <dbReference type="ARBA" id="ARBA00024189"/>
    </source>
</evidence>
<protein>
    <recommendedName>
        <fullName evidence="2">Glycosylated lysosomal membrane protein</fullName>
    </recommendedName>
    <alternativeName>
        <fullName evidence="11">Lysosomal protein NCU-G1</fullName>
    </alternativeName>
</protein>
<comment type="subcellular location">
    <subcellularLocation>
        <location evidence="10">Lysosome membrane</location>
        <topology evidence="10">Single-pass type I membrane protein</topology>
        <orientation evidence="10">Lumenal side</orientation>
    </subcellularLocation>
</comment>
<keyword evidence="6" id="KW-0472">Membrane</keyword>
<evidence type="ECO:0000256" key="1">
    <source>
        <dbReference type="ARBA" id="ARBA00010599"/>
    </source>
</evidence>
<dbReference type="Proteomes" id="UP000694425">
    <property type="component" value="Unplaced"/>
</dbReference>
<keyword evidence="5" id="KW-1133">Transmembrane helix</keyword>
<dbReference type="Pfam" id="PF15065">
    <property type="entry name" value="NCU-G1"/>
    <property type="match status" value="1"/>
</dbReference>
<dbReference type="GeneTree" id="ENSGT00390000005131"/>
<dbReference type="AlphaFoldDB" id="A0A8C7BR92"/>
<dbReference type="PANTHER" id="PTHR31981:SF1">
    <property type="entry name" value="GLYCOSYLATED LYSOSOMAL MEMBRANE PROTEIN"/>
    <property type="match status" value="1"/>
</dbReference>
<evidence type="ECO:0000256" key="7">
    <source>
        <dbReference type="ARBA" id="ARBA00023180"/>
    </source>
</evidence>
<dbReference type="InterPro" id="IPR029382">
    <property type="entry name" value="NCU-G1"/>
</dbReference>
<evidence type="ECO:0000256" key="12">
    <source>
        <dbReference type="ARBA" id="ARBA00044960"/>
    </source>
</evidence>
<evidence type="ECO:0000256" key="6">
    <source>
        <dbReference type="ARBA" id="ARBA00023136"/>
    </source>
</evidence>
<evidence type="ECO:0000256" key="9">
    <source>
        <dbReference type="ARBA" id="ARBA00024176"/>
    </source>
</evidence>
<evidence type="ECO:0000313" key="15">
    <source>
        <dbReference type="Ensembl" id="ENSNVIP00000026792.1"/>
    </source>
</evidence>
<proteinExistence type="inferred from homology"/>
<evidence type="ECO:0000256" key="4">
    <source>
        <dbReference type="ARBA" id="ARBA00022729"/>
    </source>
</evidence>
<keyword evidence="16" id="KW-1185">Reference proteome</keyword>
<sequence length="333" mass="35375">MCGSEGPRWRWGRGAPGPTLLLSLLASAAPLGLLGDETRQVSLEVIPDWQGPPQNLLHIRAVGANSTLHYVWSSTGPLATLLVATDTPHSTLAVNWSRLLSPEPDGGLTVLPRDSIRFSSAIVFTRLFEFDDTNTSEASVKPPGKPYPPYSLAEFSWDNITDSLDPATLSATFRGHPIRDPTGAFANGSLAFRVQAFPGSGRPAQAPRLLHSADSCQLEVSLVGAAPRGNRSLFGLELVTLGRGPDCPSVREQSSIDDEYTPAVFQVDASGRRRSSDGQLVPAHLGHHGGGPGGPGAHVAGRRPVSAAGPQAVLRIPAYQLRPTRRGGGMHFW</sequence>
<organism evidence="15 16">
    <name type="scientific">Neovison vison</name>
    <name type="common">American mink</name>
    <name type="synonym">Mustela vison</name>
    <dbReference type="NCBI Taxonomy" id="452646"/>
    <lineage>
        <taxon>Eukaryota</taxon>
        <taxon>Metazoa</taxon>
        <taxon>Chordata</taxon>
        <taxon>Craniata</taxon>
        <taxon>Vertebrata</taxon>
        <taxon>Euteleostomi</taxon>
        <taxon>Mammalia</taxon>
        <taxon>Eutheria</taxon>
        <taxon>Laurasiatheria</taxon>
        <taxon>Carnivora</taxon>
        <taxon>Caniformia</taxon>
        <taxon>Musteloidea</taxon>
        <taxon>Mustelidae</taxon>
        <taxon>Mustelinae</taxon>
        <taxon>Neogale</taxon>
    </lineage>
</organism>
<keyword evidence="7" id="KW-0325">Glycoprotein</keyword>
<keyword evidence="3" id="KW-0812">Transmembrane</keyword>
<evidence type="ECO:0000313" key="16">
    <source>
        <dbReference type="Proteomes" id="UP000694425"/>
    </source>
</evidence>
<feature type="chain" id="PRO_5034444913" description="Glycosylated lysosomal membrane protein" evidence="14">
    <location>
        <begin position="36"/>
        <end position="333"/>
    </location>
</feature>